<dbReference type="InterPro" id="IPR036291">
    <property type="entry name" value="NAD(P)-bd_dom_sf"/>
</dbReference>
<comment type="caution">
    <text evidence="2">The sequence shown here is derived from an EMBL/GenBank/DDBJ whole genome shotgun (WGS) entry which is preliminary data.</text>
</comment>
<dbReference type="EMBL" id="QHHU01000018">
    <property type="protein sequence ID" value="RSM44848.1"/>
    <property type="molecule type" value="Genomic_DNA"/>
</dbReference>
<dbReference type="SMART" id="SM00829">
    <property type="entry name" value="PKS_ER"/>
    <property type="match status" value="1"/>
</dbReference>
<proteinExistence type="predicted"/>
<reference evidence="2 3" key="1">
    <citation type="submission" date="2018-05" db="EMBL/GenBank/DDBJ databases">
        <title>Evolution of GPA BGCs.</title>
        <authorList>
            <person name="Waglechner N."/>
            <person name="Wright G.D."/>
        </authorList>
    </citation>
    <scope>NUCLEOTIDE SEQUENCE [LARGE SCALE GENOMIC DNA]</scope>
    <source>
        <strain evidence="2 3">DSM 5908</strain>
    </source>
</reference>
<sequence>MKAAVVREVGQDPVYGEFEEPVLREGEVRVAVTASALTNFTKVRATGRHFSVAPRPPFVVGIDGIGRMDDGCRVYFLFPRAPFGGMAERTVVASAQCIPVPDTVDDVTLAALADPGMSSWVALETRAELVPGETVLVNGATGTAGRVALQVARHLGAERVIATGRDRAVLDSLIAQGADAIIPLTDDPGRLTAALREEFERGVDVVLDYLWGPPAQSLLAATNARKSRSPLRFVQIGSAAGAELALPGSVLKATDLRILGSGIGNVAVGDIMRIIGKLMQAAATTEFFLDVQTHPLSRIGELWPAASVTPRTVFTVEAPA</sequence>
<dbReference type="Gene3D" id="3.40.50.720">
    <property type="entry name" value="NAD(P)-binding Rossmann-like Domain"/>
    <property type="match status" value="1"/>
</dbReference>
<dbReference type="GO" id="GO:0016491">
    <property type="term" value="F:oxidoreductase activity"/>
    <property type="evidence" value="ECO:0007669"/>
    <property type="project" value="InterPro"/>
</dbReference>
<dbReference type="AlphaFoldDB" id="A0A428WP84"/>
<accession>A0A428WP84</accession>
<evidence type="ECO:0000313" key="3">
    <source>
        <dbReference type="Proteomes" id="UP000286716"/>
    </source>
</evidence>
<dbReference type="SUPFAM" id="SSF50129">
    <property type="entry name" value="GroES-like"/>
    <property type="match status" value="1"/>
</dbReference>
<feature type="domain" description="Enoyl reductase (ER)" evidence="1">
    <location>
        <begin position="10"/>
        <end position="268"/>
    </location>
</feature>
<dbReference type="InterPro" id="IPR020843">
    <property type="entry name" value="ER"/>
</dbReference>
<keyword evidence="3" id="KW-1185">Reference proteome</keyword>
<dbReference type="InterPro" id="IPR011032">
    <property type="entry name" value="GroES-like_sf"/>
</dbReference>
<evidence type="ECO:0000313" key="2">
    <source>
        <dbReference type="EMBL" id="RSM44848.1"/>
    </source>
</evidence>
<dbReference type="InterPro" id="IPR051397">
    <property type="entry name" value="Zn-ADH-like_protein"/>
</dbReference>
<dbReference type="Gene3D" id="3.90.180.10">
    <property type="entry name" value="Medium-chain alcohol dehydrogenases, catalytic domain"/>
    <property type="match status" value="1"/>
</dbReference>
<dbReference type="Pfam" id="PF00107">
    <property type="entry name" value="ADH_zinc_N"/>
    <property type="match status" value="1"/>
</dbReference>
<name>A0A428WP84_AMYBA</name>
<dbReference type="InterPro" id="IPR013149">
    <property type="entry name" value="ADH-like_C"/>
</dbReference>
<protein>
    <submittedName>
        <fullName evidence="2">Zinc-binding alcohol dehydrogenase family protein</fullName>
    </submittedName>
</protein>
<dbReference type="OrthoDB" id="9787435at2"/>
<dbReference type="Proteomes" id="UP000286716">
    <property type="component" value="Unassembled WGS sequence"/>
</dbReference>
<dbReference type="PANTHER" id="PTHR43677:SF11">
    <property type="entry name" value="ZINC-CONTAINING ALCOHOL DEHYDROGENASE"/>
    <property type="match status" value="1"/>
</dbReference>
<organism evidence="2 3">
    <name type="scientific">Amycolatopsis balhimycina DSM 5908</name>
    <dbReference type="NCBI Taxonomy" id="1081091"/>
    <lineage>
        <taxon>Bacteria</taxon>
        <taxon>Bacillati</taxon>
        <taxon>Actinomycetota</taxon>
        <taxon>Actinomycetes</taxon>
        <taxon>Pseudonocardiales</taxon>
        <taxon>Pseudonocardiaceae</taxon>
        <taxon>Amycolatopsis</taxon>
    </lineage>
</organism>
<gene>
    <name evidence="2" type="ORF">DMA12_14990</name>
</gene>
<evidence type="ECO:0000259" key="1">
    <source>
        <dbReference type="SMART" id="SM00829"/>
    </source>
</evidence>
<dbReference type="SUPFAM" id="SSF51735">
    <property type="entry name" value="NAD(P)-binding Rossmann-fold domains"/>
    <property type="match status" value="1"/>
</dbReference>
<dbReference type="PANTHER" id="PTHR43677">
    <property type="entry name" value="SHORT-CHAIN DEHYDROGENASE/REDUCTASE"/>
    <property type="match status" value="1"/>
</dbReference>